<dbReference type="OrthoDB" id="199694at2"/>
<dbReference type="InterPro" id="IPR024311">
    <property type="entry name" value="Lipocalin-like"/>
</dbReference>
<dbReference type="Pfam" id="PF12702">
    <property type="entry name" value="Lipocalin_3"/>
    <property type="match status" value="1"/>
</dbReference>
<feature type="domain" description="Lipocalin-like" evidence="2">
    <location>
        <begin position="68"/>
        <end position="166"/>
    </location>
</feature>
<dbReference type="EMBL" id="FMAR01000002">
    <property type="protein sequence ID" value="SCB97027.1"/>
    <property type="molecule type" value="Genomic_DNA"/>
</dbReference>
<dbReference type="Proteomes" id="UP000242818">
    <property type="component" value="Unassembled WGS sequence"/>
</dbReference>
<name>A0A1C4AR39_9BACT</name>
<evidence type="ECO:0000313" key="4">
    <source>
        <dbReference type="Proteomes" id="UP000242818"/>
    </source>
</evidence>
<evidence type="ECO:0000256" key="1">
    <source>
        <dbReference type="SAM" id="SignalP"/>
    </source>
</evidence>
<evidence type="ECO:0000259" key="2">
    <source>
        <dbReference type="Pfam" id="PF12702"/>
    </source>
</evidence>
<dbReference type="AlphaFoldDB" id="A0A1C4AR39"/>
<dbReference type="RefSeq" id="WP_123891753.1">
    <property type="nucleotide sequence ID" value="NZ_FMAR01000002.1"/>
</dbReference>
<dbReference type="Gene3D" id="2.40.128.280">
    <property type="match status" value="1"/>
</dbReference>
<keyword evidence="4" id="KW-1185">Reference proteome</keyword>
<evidence type="ECO:0000313" key="3">
    <source>
        <dbReference type="EMBL" id="SCB97027.1"/>
    </source>
</evidence>
<keyword evidence="1" id="KW-0732">Signal</keyword>
<sequence>MQKIALLSLALMPALFFWPSCRQQTAPGNTHTDTLHSHDSSLLSPILSDTTPVINDRADHKDSLLVTEQQMIGRWTRPVAGKENETEGFDLKKKGYIRSLNTTHFSTVYEKWELKKDTLILRSHQQWDEEPVITIDTALILDISDSSLAIFPIRAAAGYEERYTRKGHRK</sequence>
<feature type="signal peptide" evidence="1">
    <location>
        <begin position="1"/>
        <end position="22"/>
    </location>
</feature>
<reference evidence="3 4" key="1">
    <citation type="submission" date="2016-08" db="EMBL/GenBank/DDBJ databases">
        <authorList>
            <person name="Seilhamer J.J."/>
        </authorList>
    </citation>
    <scope>NUCLEOTIDE SEQUENCE [LARGE SCALE GENOMIC DNA]</scope>
    <source>
        <strain evidence="3 4">A37T2</strain>
    </source>
</reference>
<protein>
    <submittedName>
        <fullName evidence="3">Lipocalin-like</fullName>
    </submittedName>
</protein>
<accession>A0A1C4AR39</accession>
<feature type="chain" id="PRO_5008688881" evidence="1">
    <location>
        <begin position="23"/>
        <end position="170"/>
    </location>
</feature>
<gene>
    <name evidence="3" type="ORF">GA0116948_102245</name>
</gene>
<proteinExistence type="predicted"/>
<organism evidence="3 4">
    <name type="scientific">Chitinophaga costaii</name>
    <dbReference type="NCBI Taxonomy" id="1335309"/>
    <lineage>
        <taxon>Bacteria</taxon>
        <taxon>Pseudomonadati</taxon>
        <taxon>Bacteroidota</taxon>
        <taxon>Chitinophagia</taxon>
        <taxon>Chitinophagales</taxon>
        <taxon>Chitinophagaceae</taxon>
        <taxon>Chitinophaga</taxon>
    </lineage>
</organism>